<proteinExistence type="predicted"/>
<dbReference type="GO" id="GO:0052621">
    <property type="term" value="F:diguanylate cyclase activity"/>
    <property type="evidence" value="ECO:0007669"/>
    <property type="project" value="TreeGrafter"/>
</dbReference>
<name>A0A1F8DXB2_9BACT</name>
<dbReference type="PANTHER" id="PTHR45138:SF9">
    <property type="entry name" value="DIGUANYLATE CYCLASE DGCM-RELATED"/>
    <property type="match status" value="1"/>
</dbReference>
<protein>
    <recommendedName>
        <fullName evidence="2">GGDEF domain-containing protein</fullName>
    </recommendedName>
</protein>
<evidence type="ECO:0000313" key="4">
    <source>
        <dbReference type="Proteomes" id="UP000176422"/>
    </source>
</evidence>
<reference evidence="3 4" key="1">
    <citation type="journal article" date="2016" name="Nat. Commun.">
        <title>Thousands of microbial genomes shed light on interconnected biogeochemical processes in an aquifer system.</title>
        <authorList>
            <person name="Anantharaman K."/>
            <person name="Brown C.T."/>
            <person name="Hug L.A."/>
            <person name="Sharon I."/>
            <person name="Castelle C.J."/>
            <person name="Probst A.J."/>
            <person name="Thomas B.C."/>
            <person name="Singh A."/>
            <person name="Wilkins M.J."/>
            <person name="Karaoz U."/>
            <person name="Brodie E.L."/>
            <person name="Williams K.H."/>
            <person name="Hubbard S.S."/>
            <person name="Banfield J.F."/>
        </authorList>
    </citation>
    <scope>NUCLEOTIDE SEQUENCE [LARGE SCALE GENOMIC DNA]</scope>
</reference>
<evidence type="ECO:0000259" key="2">
    <source>
        <dbReference type="PROSITE" id="PS50887"/>
    </source>
</evidence>
<dbReference type="InterPro" id="IPR029787">
    <property type="entry name" value="Nucleotide_cyclase"/>
</dbReference>
<dbReference type="STRING" id="1802559.A2372_01895"/>
<evidence type="ECO:0000256" key="1">
    <source>
        <dbReference type="SAM" id="Coils"/>
    </source>
</evidence>
<dbReference type="InterPro" id="IPR050469">
    <property type="entry name" value="Diguanylate_Cyclase"/>
</dbReference>
<dbReference type="Pfam" id="PF00990">
    <property type="entry name" value="GGDEF"/>
    <property type="match status" value="1"/>
</dbReference>
<dbReference type="AlphaFoldDB" id="A0A1F8DXB2"/>
<dbReference type="Gene3D" id="3.30.70.270">
    <property type="match status" value="1"/>
</dbReference>
<dbReference type="SMART" id="SM00267">
    <property type="entry name" value="GGDEF"/>
    <property type="match status" value="1"/>
</dbReference>
<dbReference type="NCBIfam" id="TIGR00254">
    <property type="entry name" value="GGDEF"/>
    <property type="match status" value="1"/>
</dbReference>
<dbReference type="EMBL" id="MGIT01000001">
    <property type="protein sequence ID" value="OGM93142.1"/>
    <property type="molecule type" value="Genomic_DNA"/>
</dbReference>
<dbReference type="Proteomes" id="UP000176422">
    <property type="component" value="Unassembled WGS sequence"/>
</dbReference>
<sequence length="219" mass="25141">MQKLTLEIKKLKTDIRLLKKQLALSEQERLSYQRVAERDFLTDVYNRHGFVRETERFLNEMKGERRHPGKRRSEIIKNVSIVFIDVDDLKKVNDVYGHKNGDLYIQSVARVLAKTVRAIDVVGRWGGDEFAIALVNAGEGEALSVSKKLKARINKIKLGKEIKDFTCSASFGFIAVDDEQRKRANYDLFDLIEKADKAMYEAKIKRGKGVIVSFSEIME</sequence>
<dbReference type="PROSITE" id="PS50887">
    <property type="entry name" value="GGDEF"/>
    <property type="match status" value="1"/>
</dbReference>
<organism evidence="3 4">
    <name type="scientific">Candidatus Wolfebacteria bacterium RIFOXYB1_FULL_54_12</name>
    <dbReference type="NCBI Taxonomy" id="1802559"/>
    <lineage>
        <taxon>Bacteria</taxon>
        <taxon>Candidatus Wolfeibacteriota</taxon>
    </lineage>
</organism>
<comment type="caution">
    <text evidence="3">The sequence shown here is derived from an EMBL/GenBank/DDBJ whole genome shotgun (WGS) entry which is preliminary data.</text>
</comment>
<dbReference type="SUPFAM" id="SSF55073">
    <property type="entry name" value="Nucleotide cyclase"/>
    <property type="match status" value="1"/>
</dbReference>
<dbReference type="InterPro" id="IPR043128">
    <property type="entry name" value="Rev_trsase/Diguanyl_cyclase"/>
</dbReference>
<dbReference type="CDD" id="cd01949">
    <property type="entry name" value="GGDEF"/>
    <property type="match status" value="1"/>
</dbReference>
<accession>A0A1F8DXB2</accession>
<feature type="domain" description="GGDEF" evidence="2">
    <location>
        <begin position="77"/>
        <end position="216"/>
    </location>
</feature>
<feature type="coiled-coil region" evidence="1">
    <location>
        <begin position="1"/>
        <end position="28"/>
    </location>
</feature>
<keyword evidence="1" id="KW-0175">Coiled coil</keyword>
<evidence type="ECO:0000313" key="3">
    <source>
        <dbReference type="EMBL" id="OGM93142.1"/>
    </source>
</evidence>
<dbReference type="InterPro" id="IPR000160">
    <property type="entry name" value="GGDEF_dom"/>
</dbReference>
<gene>
    <name evidence="3" type="ORF">A2372_01895</name>
</gene>
<dbReference type="PANTHER" id="PTHR45138">
    <property type="entry name" value="REGULATORY COMPONENTS OF SENSORY TRANSDUCTION SYSTEM"/>
    <property type="match status" value="1"/>
</dbReference>